<name>A0A1F4V1R3_UNCKA</name>
<comment type="caution">
    <text evidence="1">The sequence shown here is derived from an EMBL/GenBank/DDBJ whole genome shotgun (WGS) entry which is preliminary data.</text>
</comment>
<gene>
    <name evidence="1" type="ORF">A3A69_01120</name>
</gene>
<evidence type="ECO:0000313" key="1">
    <source>
        <dbReference type="EMBL" id="OGC51010.1"/>
    </source>
</evidence>
<protein>
    <submittedName>
        <fullName evidence="1">Uncharacterized protein</fullName>
    </submittedName>
</protein>
<dbReference type="EMBL" id="MEVF01000003">
    <property type="protein sequence ID" value="OGC51010.1"/>
    <property type="molecule type" value="Genomic_DNA"/>
</dbReference>
<reference evidence="1 2" key="1">
    <citation type="journal article" date="2016" name="Nat. Commun.">
        <title>Thousands of microbial genomes shed light on interconnected biogeochemical processes in an aquifer system.</title>
        <authorList>
            <person name="Anantharaman K."/>
            <person name="Brown C.T."/>
            <person name="Hug L.A."/>
            <person name="Sharon I."/>
            <person name="Castelle C.J."/>
            <person name="Probst A.J."/>
            <person name="Thomas B.C."/>
            <person name="Singh A."/>
            <person name="Wilkins M.J."/>
            <person name="Karaoz U."/>
            <person name="Brodie E.L."/>
            <person name="Williams K.H."/>
            <person name="Hubbard S.S."/>
            <person name="Banfield J.F."/>
        </authorList>
    </citation>
    <scope>NUCLEOTIDE SEQUENCE [LARGE SCALE GENOMIC DNA]</scope>
</reference>
<organism evidence="1 2">
    <name type="scientific">candidate division WWE3 bacterium RIFCSPLOWO2_01_FULL_37_15</name>
    <dbReference type="NCBI Taxonomy" id="1802622"/>
    <lineage>
        <taxon>Bacteria</taxon>
        <taxon>Katanobacteria</taxon>
    </lineage>
</organism>
<dbReference type="Proteomes" id="UP000177458">
    <property type="component" value="Unassembled WGS sequence"/>
</dbReference>
<evidence type="ECO:0000313" key="2">
    <source>
        <dbReference type="Proteomes" id="UP000177458"/>
    </source>
</evidence>
<dbReference type="AlphaFoldDB" id="A0A1F4V1R3"/>
<sequence>MNEKNIIPVDDINIEPETVYVDFDKETLKQQVKTERMRKILDTAVAVYFQPYEKDSPAPGRHFIASAKWGESIASRYERVFDGMDSFFPEDYKYRKTYLKAKAGLDKSLETVNSDPDMQIVYGILSKSHEETHRTQFIRFGRLDMEDVLAAASERSFERKAELRNAIGNLDALLEAQARSTIYIEHRKNRPEQKALFAEINLSACAVFLAEVDDGVTLLKTIYNDIRSGDITPKESKRYETAVTPHMLSDIIIIAREPDLIDEIEKGIITYDELEAKVVEGLELLLTSPEDLISEITSKEFVIGVDQSASKI</sequence>
<accession>A0A1F4V1R3</accession>
<proteinExistence type="predicted"/>